<feature type="binding site" description="axial binding residue" evidence="5">
    <location>
        <position position="448"/>
    </location>
    <ligand>
        <name>heme</name>
        <dbReference type="ChEBI" id="CHEBI:30413"/>
    </ligand>
    <ligandPart>
        <name>Fe</name>
        <dbReference type="ChEBI" id="CHEBI:18248"/>
    </ligandPart>
</feature>
<sequence>MEDFVSYKYCWLRRVTVWPHTPVIAIAFLLGVGLKRRYLSSLRDIPGPFLASCTIGWQLYHLIKGHTEVEIVKLHRQHGDFVRIADNEVSVAHPDAVKQLLMSQLPKGPWYSIFSFPDYNHVNLMSELDPKRHITMMRNVSAGYALSNIIKSEPYVDACLALLESQFDDLCKAGKAVEFDKWFNFFGFDVVGEVTFSSRFGFLDSSTDVGNAIANSKALGLYISIMGHFIWLHDLTLGNPVLAKLGIQPTSHITETCRSAINTRKGNIEARKDMMEEWMSMRSKFPERMDESEITAAAVVNIGAGADTVSSTLQGFFYWLLRSPNHLKRLRDEIDNAQVKGLLSPIVAYSEAQKLPFLQACIKETYRFHTAVGTGLPRVVPKGGITVGSRHFKEGTILSVNPWAFHRNALLFGEDCDTFNPERWLESEQRYKAMDRFLIHWGAGYNQCPGKNLAHFEISKAAATLVRDYDIEQVNPDQEWRFETHFTLIPYEWPCRVKRREAGVV</sequence>
<dbReference type="InterPro" id="IPR036396">
    <property type="entry name" value="Cyt_P450_sf"/>
</dbReference>
<name>A0A8E2JV16_9PEZI</name>
<reference evidence="7 8" key="1">
    <citation type="journal article" date="2016" name="Nat. Commun.">
        <title>Ectomycorrhizal ecology is imprinted in the genome of the dominant symbiotic fungus Cenococcum geophilum.</title>
        <authorList>
            <consortium name="DOE Joint Genome Institute"/>
            <person name="Peter M."/>
            <person name="Kohler A."/>
            <person name="Ohm R.A."/>
            <person name="Kuo A."/>
            <person name="Krutzmann J."/>
            <person name="Morin E."/>
            <person name="Arend M."/>
            <person name="Barry K.W."/>
            <person name="Binder M."/>
            <person name="Choi C."/>
            <person name="Clum A."/>
            <person name="Copeland A."/>
            <person name="Grisel N."/>
            <person name="Haridas S."/>
            <person name="Kipfer T."/>
            <person name="LaButti K."/>
            <person name="Lindquist E."/>
            <person name="Lipzen A."/>
            <person name="Maire R."/>
            <person name="Meier B."/>
            <person name="Mihaltcheva S."/>
            <person name="Molinier V."/>
            <person name="Murat C."/>
            <person name="Poggeler S."/>
            <person name="Quandt C.A."/>
            <person name="Sperisen C."/>
            <person name="Tritt A."/>
            <person name="Tisserant E."/>
            <person name="Crous P.W."/>
            <person name="Henrissat B."/>
            <person name="Nehls U."/>
            <person name="Egli S."/>
            <person name="Spatafora J.W."/>
            <person name="Grigoriev I.V."/>
            <person name="Martin F.M."/>
        </authorList>
    </citation>
    <scope>NUCLEOTIDE SEQUENCE [LARGE SCALE GENOMIC DNA]</scope>
    <source>
        <strain evidence="7 8">CBS 207.34</strain>
    </source>
</reference>
<evidence type="ECO:0000256" key="6">
    <source>
        <dbReference type="SAM" id="Phobius"/>
    </source>
</evidence>
<keyword evidence="5" id="KW-0349">Heme</keyword>
<dbReference type="AlphaFoldDB" id="A0A8E2JV16"/>
<comment type="similarity">
    <text evidence="2">Belongs to the cytochrome P450 family.</text>
</comment>
<dbReference type="Gene3D" id="1.10.630.10">
    <property type="entry name" value="Cytochrome P450"/>
    <property type="match status" value="1"/>
</dbReference>
<organism evidence="7 8">
    <name type="scientific">Glonium stellatum</name>
    <dbReference type="NCBI Taxonomy" id="574774"/>
    <lineage>
        <taxon>Eukaryota</taxon>
        <taxon>Fungi</taxon>
        <taxon>Dikarya</taxon>
        <taxon>Ascomycota</taxon>
        <taxon>Pezizomycotina</taxon>
        <taxon>Dothideomycetes</taxon>
        <taxon>Pleosporomycetidae</taxon>
        <taxon>Gloniales</taxon>
        <taxon>Gloniaceae</taxon>
        <taxon>Glonium</taxon>
    </lineage>
</organism>
<dbReference type="FunFam" id="1.10.630.10:FF:000188">
    <property type="entry name" value="Cytochrome P450, putative (Eurofung)"/>
    <property type="match status" value="1"/>
</dbReference>
<dbReference type="GO" id="GO:0020037">
    <property type="term" value="F:heme binding"/>
    <property type="evidence" value="ECO:0007669"/>
    <property type="project" value="InterPro"/>
</dbReference>
<evidence type="ECO:0000313" key="7">
    <source>
        <dbReference type="EMBL" id="OCL10730.1"/>
    </source>
</evidence>
<dbReference type="PRINTS" id="PR00385">
    <property type="entry name" value="P450"/>
</dbReference>
<evidence type="ECO:0000256" key="4">
    <source>
        <dbReference type="ARBA" id="ARBA00023004"/>
    </source>
</evidence>
<keyword evidence="6" id="KW-0812">Transmembrane</keyword>
<dbReference type="PANTHER" id="PTHR24305">
    <property type="entry name" value="CYTOCHROME P450"/>
    <property type="match status" value="1"/>
</dbReference>
<dbReference type="Proteomes" id="UP000250140">
    <property type="component" value="Unassembled WGS sequence"/>
</dbReference>
<evidence type="ECO:0000313" key="8">
    <source>
        <dbReference type="Proteomes" id="UP000250140"/>
    </source>
</evidence>
<dbReference type="SUPFAM" id="SSF48264">
    <property type="entry name" value="Cytochrome P450"/>
    <property type="match status" value="1"/>
</dbReference>
<feature type="transmembrane region" description="Helical" evidence="6">
    <location>
        <begin position="17"/>
        <end position="34"/>
    </location>
</feature>
<comment type="cofactor">
    <cofactor evidence="1 5">
        <name>heme</name>
        <dbReference type="ChEBI" id="CHEBI:30413"/>
    </cofactor>
</comment>
<dbReference type="Pfam" id="PF00067">
    <property type="entry name" value="p450"/>
    <property type="match status" value="1"/>
</dbReference>
<keyword evidence="6" id="KW-1133">Transmembrane helix</keyword>
<keyword evidence="6" id="KW-0472">Membrane</keyword>
<dbReference type="InterPro" id="IPR002401">
    <property type="entry name" value="Cyt_P450_E_grp-I"/>
</dbReference>
<proteinExistence type="inferred from homology"/>
<dbReference type="OrthoDB" id="3934656at2759"/>
<keyword evidence="4 5" id="KW-0408">Iron</keyword>
<protein>
    <submittedName>
        <fullName evidence="7">Cytochrome P450</fullName>
    </submittedName>
</protein>
<dbReference type="InterPro" id="IPR001128">
    <property type="entry name" value="Cyt_P450"/>
</dbReference>
<dbReference type="CDD" id="cd11060">
    <property type="entry name" value="CYP57A1-like"/>
    <property type="match status" value="1"/>
</dbReference>
<evidence type="ECO:0000256" key="5">
    <source>
        <dbReference type="PIRSR" id="PIRSR602401-1"/>
    </source>
</evidence>
<accession>A0A8E2JV16</accession>
<dbReference type="GO" id="GO:0016705">
    <property type="term" value="F:oxidoreductase activity, acting on paired donors, with incorporation or reduction of molecular oxygen"/>
    <property type="evidence" value="ECO:0007669"/>
    <property type="project" value="InterPro"/>
</dbReference>
<dbReference type="PRINTS" id="PR00463">
    <property type="entry name" value="EP450I"/>
</dbReference>
<dbReference type="GO" id="GO:0005506">
    <property type="term" value="F:iron ion binding"/>
    <property type="evidence" value="ECO:0007669"/>
    <property type="project" value="InterPro"/>
</dbReference>
<evidence type="ECO:0000256" key="2">
    <source>
        <dbReference type="ARBA" id="ARBA00010617"/>
    </source>
</evidence>
<dbReference type="PANTHER" id="PTHR24305:SF232">
    <property type="entry name" value="P450, PUTATIVE (EUROFUNG)-RELATED"/>
    <property type="match status" value="1"/>
</dbReference>
<keyword evidence="3 5" id="KW-0479">Metal-binding</keyword>
<dbReference type="InterPro" id="IPR050121">
    <property type="entry name" value="Cytochrome_P450_monoxygenase"/>
</dbReference>
<gene>
    <name evidence="7" type="ORF">AOQ84DRAFT_430714</name>
</gene>
<dbReference type="GO" id="GO:0004497">
    <property type="term" value="F:monooxygenase activity"/>
    <property type="evidence" value="ECO:0007669"/>
    <property type="project" value="InterPro"/>
</dbReference>
<dbReference type="EMBL" id="KV749179">
    <property type="protein sequence ID" value="OCL10730.1"/>
    <property type="molecule type" value="Genomic_DNA"/>
</dbReference>
<evidence type="ECO:0000256" key="3">
    <source>
        <dbReference type="ARBA" id="ARBA00022723"/>
    </source>
</evidence>
<keyword evidence="8" id="KW-1185">Reference proteome</keyword>
<evidence type="ECO:0000256" key="1">
    <source>
        <dbReference type="ARBA" id="ARBA00001971"/>
    </source>
</evidence>